<evidence type="ECO:0000256" key="1">
    <source>
        <dbReference type="ARBA" id="ARBA00004141"/>
    </source>
</evidence>
<protein>
    <submittedName>
        <fullName evidence="8">MFS general substrate transporter-67</fullName>
    </submittedName>
</protein>
<comment type="subcellular location">
    <subcellularLocation>
        <location evidence="1">Membrane</location>
        <topology evidence="1">Multi-pass membrane protein</topology>
    </subcellularLocation>
</comment>
<dbReference type="InterPro" id="IPR036259">
    <property type="entry name" value="MFS_trans_sf"/>
</dbReference>
<feature type="transmembrane region" description="Helical" evidence="7">
    <location>
        <begin position="291"/>
        <end position="312"/>
    </location>
</feature>
<dbReference type="AlphaFoldDB" id="A0A3D8R2X2"/>
<dbReference type="GO" id="GO:0016020">
    <property type="term" value="C:membrane"/>
    <property type="evidence" value="ECO:0007669"/>
    <property type="project" value="UniProtKB-SubCell"/>
</dbReference>
<keyword evidence="5 7" id="KW-0472">Membrane</keyword>
<dbReference type="Proteomes" id="UP000256645">
    <property type="component" value="Unassembled WGS sequence"/>
</dbReference>
<dbReference type="FunFam" id="1.20.1250.20:FF:000106">
    <property type="entry name" value="MFS transporter, putative"/>
    <property type="match status" value="1"/>
</dbReference>
<dbReference type="PANTHER" id="PTHR43791:SF65">
    <property type="entry name" value="MAJOR FACILITATOR SUPERFAMILY (MFS) PROFILE DOMAIN-CONTAINING PROTEIN-RELATED"/>
    <property type="match status" value="1"/>
</dbReference>
<keyword evidence="9" id="KW-1185">Reference proteome</keyword>
<evidence type="ECO:0000256" key="6">
    <source>
        <dbReference type="SAM" id="MobiDB-lite"/>
    </source>
</evidence>
<name>A0A3D8R2X2_9HELO</name>
<keyword evidence="3 7" id="KW-0812">Transmembrane</keyword>
<comment type="caution">
    <text evidence="8">The sequence shown here is derived from an EMBL/GenBank/DDBJ whole genome shotgun (WGS) entry which is preliminary data.</text>
</comment>
<keyword evidence="2" id="KW-0813">Transport</keyword>
<keyword evidence="4 7" id="KW-1133">Transmembrane helix</keyword>
<dbReference type="GO" id="GO:0022857">
    <property type="term" value="F:transmembrane transporter activity"/>
    <property type="evidence" value="ECO:0007669"/>
    <property type="project" value="InterPro"/>
</dbReference>
<feature type="transmembrane region" description="Helical" evidence="7">
    <location>
        <begin position="566"/>
        <end position="585"/>
    </location>
</feature>
<sequence>MRPFRQPRYQRVGLEEAEAPLVDVADDHISGAHSDSGASDEDSRVERALLNDADIDDEALVTSRLLVSQPPSALGMPGTERRFFFQRSKFRYDPVSIATQPSVFDDPITAKQYTPSKEWENFHRFDPNERWTWGEEEQLVRKIDMRIMAFCAFMFMALELDRSNIAQALTDHFLEDLQMTTNGKILEEGGRRLLLINDLDYNLGDTVFKLAFLCAELPSQLVAKWVGPDRWVPTQMVVWSVVCSAQFWLGGKTSFLICRALLGLLQGGFIPEIILYLSYFYKHHELSIRLGFFWTASSFADILGAFLAYGLLHLRGQLGRAGWRWLFFIEGIITMVAGLLAYVLMPSSPTSTASWFRGKEGWFTEREEKIMINRIIREDPSKSSMHNREPLTPALLWQSMKDYDLWPLYLIGLTFQTPMTTPSNYLTLSLQGLGFGTFQTNLLVIPSKVLRVITMLSLTYAGEVFSELTFTALVGQFWALPFLIFIYVVDMNKINKWLAWAIMTGLLSYPSAHALQVGWNSRNSNTVRSRTVSAALYNMCVQTSGIIAANIYREDDAPEYNRGNRVLLSLLVGNIIIYLATKLYYVQRNASRDHEWGAMSKREKVAYLSTTKDEGNKRLDFRFTH</sequence>
<reference evidence="8 9" key="1">
    <citation type="journal article" date="2018" name="IMA Fungus">
        <title>IMA Genome-F 9: Draft genome sequence of Annulohypoxylon stygium, Aspergillus mulundensis, Berkeleyomyces basicola (syn. Thielaviopsis basicola), Ceratocystis smalleyi, two Cercospora beticola strains, Coleophoma cylindrospora, Fusarium fracticaudum, Phialophora cf. hyalina, and Morchella septimelata.</title>
        <authorList>
            <person name="Wingfield B.D."/>
            <person name="Bills G.F."/>
            <person name="Dong Y."/>
            <person name="Huang W."/>
            <person name="Nel W.J."/>
            <person name="Swalarsk-Parry B.S."/>
            <person name="Vaghefi N."/>
            <person name="Wilken P.M."/>
            <person name="An Z."/>
            <person name="de Beer Z.W."/>
            <person name="De Vos L."/>
            <person name="Chen L."/>
            <person name="Duong T.A."/>
            <person name="Gao Y."/>
            <person name="Hammerbacher A."/>
            <person name="Kikkert J.R."/>
            <person name="Li Y."/>
            <person name="Li H."/>
            <person name="Li K."/>
            <person name="Li Q."/>
            <person name="Liu X."/>
            <person name="Ma X."/>
            <person name="Naidoo K."/>
            <person name="Pethybridge S.J."/>
            <person name="Sun J."/>
            <person name="Steenkamp E.T."/>
            <person name="van der Nest M.A."/>
            <person name="van Wyk S."/>
            <person name="Wingfield M.J."/>
            <person name="Xiong C."/>
            <person name="Yue Q."/>
            <person name="Zhang X."/>
        </authorList>
    </citation>
    <scope>NUCLEOTIDE SEQUENCE [LARGE SCALE GENOMIC DNA]</scope>
    <source>
        <strain evidence="8 9">BP6252</strain>
    </source>
</reference>
<feature type="transmembrane region" description="Helical" evidence="7">
    <location>
        <begin position="497"/>
        <end position="519"/>
    </location>
</feature>
<feature type="transmembrane region" description="Helical" evidence="7">
    <location>
        <begin position="256"/>
        <end position="279"/>
    </location>
</feature>
<dbReference type="Pfam" id="PF07690">
    <property type="entry name" value="MFS_1"/>
    <property type="match status" value="1"/>
</dbReference>
<evidence type="ECO:0000256" key="5">
    <source>
        <dbReference type="ARBA" id="ARBA00023136"/>
    </source>
</evidence>
<gene>
    <name evidence="8" type="ORF">BP6252_09560</name>
</gene>
<dbReference type="InterPro" id="IPR011701">
    <property type="entry name" value="MFS"/>
</dbReference>
<dbReference type="Gene3D" id="1.20.1250.20">
    <property type="entry name" value="MFS general substrate transporter like domains"/>
    <property type="match status" value="1"/>
</dbReference>
<evidence type="ECO:0000313" key="9">
    <source>
        <dbReference type="Proteomes" id="UP000256645"/>
    </source>
</evidence>
<evidence type="ECO:0000313" key="8">
    <source>
        <dbReference type="EMBL" id="RDW68164.1"/>
    </source>
</evidence>
<evidence type="ECO:0000256" key="7">
    <source>
        <dbReference type="SAM" id="Phobius"/>
    </source>
</evidence>
<dbReference type="EMBL" id="PDLM01000010">
    <property type="protein sequence ID" value="RDW68164.1"/>
    <property type="molecule type" value="Genomic_DNA"/>
</dbReference>
<accession>A0A3D8R2X2</accession>
<feature type="transmembrane region" description="Helical" evidence="7">
    <location>
        <begin position="468"/>
        <end position="490"/>
    </location>
</feature>
<evidence type="ECO:0000256" key="3">
    <source>
        <dbReference type="ARBA" id="ARBA00022692"/>
    </source>
</evidence>
<dbReference type="SUPFAM" id="SSF103473">
    <property type="entry name" value="MFS general substrate transporter"/>
    <property type="match status" value="1"/>
</dbReference>
<dbReference type="OrthoDB" id="1935484at2759"/>
<evidence type="ECO:0000256" key="2">
    <source>
        <dbReference type="ARBA" id="ARBA00022448"/>
    </source>
</evidence>
<feature type="region of interest" description="Disordered" evidence="6">
    <location>
        <begin position="23"/>
        <end position="44"/>
    </location>
</feature>
<organism evidence="8 9">
    <name type="scientific">Coleophoma cylindrospora</name>
    <dbReference type="NCBI Taxonomy" id="1849047"/>
    <lineage>
        <taxon>Eukaryota</taxon>
        <taxon>Fungi</taxon>
        <taxon>Dikarya</taxon>
        <taxon>Ascomycota</taxon>
        <taxon>Pezizomycotina</taxon>
        <taxon>Leotiomycetes</taxon>
        <taxon>Helotiales</taxon>
        <taxon>Dermateaceae</taxon>
        <taxon>Coleophoma</taxon>
    </lineage>
</organism>
<evidence type="ECO:0000256" key="4">
    <source>
        <dbReference type="ARBA" id="ARBA00022989"/>
    </source>
</evidence>
<feature type="transmembrane region" description="Helical" evidence="7">
    <location>
        <begin position="324"/>
        <end position="345"/>
    </location>
</feature>
<proteinExistence type="predicted"/>
<dbReference type="PANTHER" id="PTHR43791">
    <property type="entry name" value="PERMEASE-RELATED"/>
    <property type="match status" value="1"/>
</dbReference>